<sequence>MTTHHQEHLEALTEIRSIMERSSRFISLSGLSGVAAGIWALLGAVAAFWYLGATPFEGTIPYDRISDHPTGLDPISFFFLDAALVLILALATGIYFTTRKARRKGLPVWDRLTRRLLINLFIPLAAGGIFCLALIKHGEADLIASATLIFYGLALFNASKYTLNDIRYLGLMEVGLGLISAFFTGYGLEFWAIGFGILHILYGTAMYFKYEREA</sequence>
<evidence type="ECO:0000313" key="2">
    <source>
        <dbReference type="EMBL" id="KGE89049.1"/>
    </source>
</evidence>
<feature type="transmembrane region" description="Helical" evidence="1">
    <location>
        <begin position="142"/>
        <end position="159"/>
    </location>
</feature>
<dbReference type="STRING" id="1524460.IX84_04530"/>
<name>A0A098S914_9BACT</name>
<organism evidence="2 3">
    <name type="scientific">Phaeodactylibacter xiamenensis</name>
    <dbReference type="NCBI Taxonomy" id="1524460"/>
    <lineage>
        <taxon>Bacteria</taxon>
        <taxon>Pseudomonadati</taxon>
        <taxon>Bacteroidota</taxon>
        <taxon>Saprospiria</taxon>
        <taxon>Saprospirales</taxon>
        <taxon>Haliscomenobacteraceae</taxon>
        <taxon>Phaeodactylibacter</taxon>
    </lineage>
</organism>
<keyword evidence="1" id="KW-1133">Transmembrane helix</keyword>
<comment type="caution">
    <text evidence="2">The sequence shown here is derived from an EMBL/GenBank/DDBJ whole genome shotgun (WGS) entry which is preliminary data.</text>
</comment>
<accession>A0A098S914</accession>
<protein>
    <submittedName>
        <fullName evidence="2">Membrane protein</fullName>
    </submittedName>
</protein>
<feature type="transmembrane region" description="Helical" evidence="1">
    <location>
        <begin position="166"/>
        <end position="184"/>
    </location>
</feature>
<reference evidence="2 3" key="1">
    <citation type="journal article" date="2014" name="Int. J. Syst. Evol. Microbiol.">
        <title>Phaeodactylibacter xiamenensis gen. nov., sp. nov., a member of the family Saprospiraceae isolated from the marine alga Phaeodactylum tricornutum.</title>
        <authorList>
            <person name="Chen Z.Jr."/>
            <person name="Lei X."/>
            <person name="Lai Q."/>
            <person name="Li Y."/>
            <person name="Zhang B."/>
            <person name="Zhang J."/>
            <person name="Zhang H."/>
            <person name="Yang L."/>
            <person name="Zheng W."/>
            <person name="Tian Y."/>
            <person name="Yu Z."/>
            <person name="Xu H.Jr."/>
            <person name="Zheng T."/>
        </authorList>
    </citation>
    <scope>NUCLEOTIDE SEQUENCE [LARGE SCALE GENOMIC DNA]</scope>
    <source>
        <strain evidence="2 3">KD52</strain>
    </source>
</reference>
<evidence type="ECO:0000256" key="1">
    <source>
        <dbReference type="SAM" id="Phobius"/>
    </source>
</evidence>
<keyword evidence="3" id="KW-1185">Reference proteome</keyword>
<dbReference type="AlphaFoldDB" id="A0A098S914"/>
<keyword evidence="1" id="KW-0812">Transmembrane</keyword>
<evidence type="ECO:0000313" key="3">
    <source>
        <dbReference type="Proteomes" id="UP000029736"/>
    </source>
</evidence>
<dbReference type="RefSeq" id="WP_044216843.1">
    <property type="nucleotide sequence ID" value="NZ_JBKAGJ010000001.1"/>
</dbReference>
<proteinExistence type="predicted"/>
<gene>
    <name evidence="2" type="ORF">IX84_04530</name>
</gene>
<feature type="transmembrane region" description="Helical" evidence="1">
    <location>
        <begin position="75"/>
        <end position="96"/>
    </location>
</feature>
<keyword evidence="1" id="KW-0472">Membrane</keyword>
<dbReference type="EMBL" id="JPOS01000012">
    <property type="protein sequence ID" value="KGE89049.1"/>
    <property type="molecule type" value="Genomic_DNA"/>
</dbReference>
<dbReference type="Proteomes" id="UP000029736">
    <property type="component" value="Unassembled WGS sequence"/>
</dbReference>
<dbReference type="OrthoDB" id="1120881at2"/>
<feature type="transmembrane region" description="Helical" evidence="1">
    <location>
        <begin position="25"/>
        <end position="51"/>
    </location>
</feature>
<feature type="transmembrane region" description="Helical" evidence="1">
    <location>
        <begin position="116"/>
        <end position="136"/>
    </location>
</feature>
<feature type="transmembrane region" description="Helical" evidence="1">
    <location>
        <begin position="190"/>
        <end position="208"/>
    </location>
</feature>